<organism evidence="6 7">
    <name type="scientific">Mesorhabditis spiculigera</name>
    <dbReference type="NCBI Taxonomy" id="96644"/>
    <lineage>
        <taxon>Eukaryota</taxon>
        <taxon>Metazoa</taxon>
        <taxon>Ecdysozoa</taxon>
        <taxon>Nematoda</taxon>
        <taxon>Chromadorea</taxon>
        <taxon>Rhabditida</taxon>
        <taxon>Rhabditina</taxon>
        <taxon>Rhabditomorpha</taxon>
        <taxon>Rhabditoidea</taxon>
        <taxon>Rhabditidae</taxon>
        <taxon>Mesorhabditinae</taxon>
        <taxon>Mesorhabditis</taxon>
    </lineage>
</organism>
<evidence type="ECO:0000313" key="6">
    <source>
        <dbReference type="EMBL" id="CAJ0572812.1"/>
    </source>
</evidence>
<dbReference type="InterPro" id="IPR013320">
    <property type="entry name" value="ConA-like_dom_sf"/>
</dbReference>
<dbReference type="Proteomes" id="UP001177023">
    <property type="component" value="Unassembled WGS sequence"/>
</dbReference>
<feature type="non-terminal residue" evidence="6">
    <location>
        <position position="466"/>
    </location>
</feature>
<keyword evidence="4" id="KW-0732">Signal</keyword>
<evidence type="ECO:0000259" key="5">
    <source>
        <dbReference type="PROSITE" id="PS51304"/>
    </source>
</evidence>
<keyword evidence="1 2" id="KW-0430">Lectin</keyword>
<evidence type="ECO:0000256" key="1">
    <source>
        <dbReference type="ARBA" id="ARBA00022734"/>
    </source>
</evidence>
<comment type="caution">
    <text evidence="6">The sequence shown here is derived from an EMBL/GenBank/DDBJ whole genome shotgun (WGS) entry which is preliminary data.</text>
</comment>
<feature type="domain" description="Galectin" evidence="5">
    <location>
        <begin position="25"/>
        <end position="165"/>
    </location>
</feature>
<sequence>MWIRLALFGVLLCLAYGGPGKDFYWRHCLRRPLQAGDVFTAKGKIQDRMQRWTCGLEASYVTDVFGHFDHRNFRNTSIPVVTYAHRLGRQKPWQPGYQYHKLPFAPGAEFEITIRLITPTRVQIQYSGKDARWGGATIDIKGQSTPLSSVKLFQCCGEIQNVTITGTPLAKNVVRQWDAPCPSFASYNDDDEDEHPPTPKPTTKAPTKKPTKRPHSHGHSHDDSHDHGHSHGHSHGSEEDKSWPSDGGRDRGRGNGNRGRNGGRNGNGIGNVDVVSGGPGPGMYWRRCLKRPMRAGDVFTARGKIGPQMTRWTCGLEVAWSNQVFGHFDHRNYKGQAPLITYSHRLGTQAWEPPNTFNVLPFLPGTNFVITIRIISQSRVQVTYGGNNRWPGATFDIKGRQTPIGSVRYFQCNGGINSVTLSGDALADNVIHDWLAVCPAFGSDTKPPPPPPPRPPPAMGQGLARL</sequence>
<keyword evidence="7" id="KW-1185">Reference proteome</keyword>
<dbReference type="Pfam" id="PF00337">
    <property type="entry name" value="Gal-bind_lectin"/>
    <property type="match status" value="2"/>
</dbReference>
<dbReference type="EMBL" id="CATQJA010002607">
    <property type="protein sequence ID" value="CAJ0572812.1"/>
    <property type="molecule type" value="Genomic_DNA"/>
</dbReference>
<evidence type="ECO:0000256" key="3">
    <source>
        <dbReference type="SAM" id="MobiDB-lite"/>
    </source>
</evidence>
<evidence type="ECO:0000256" key="2">
    <source>
        <dbReference type="RuleBase" id="RU102079"/>
    </source>
</evidence>
<evidence type="ECO:0000313" key="7">
    <source>
        <dbReference type="Proteomes" id="UP001177023"/>
    </source>
</evidence>
<feature type="region of interest" description="Disordered" evidence="3">
    <location>
        <begin position="184"/>
        <end position="277"/>
    </location>
</feature>
<gene>
    <name evidence="6" type="ORF">MSPICULIGERA_LOCUS11189</name>
</gene>
<feature type="compositionally biased region" description="Basic and acidic residues" evidence="3">
    <location>
        <begin position="219"/>
        <end position="253"/>
    </location>
</feature>
<dbReference type="Gene3D" id="2.60.120.200">
    <property type="match status" value="1"/>
</dbReference>
<feature type="compositionally biased region" description="Basic residues" evidence="3">
    <location>
        <begin position="206"/>
        <end position="218"/>
    </location>
</feature>
<accession>A0AA36CPB4</accession>
<dbReference type="GO" id="GO:0030246">
    <property type="term" value="F:carbohydrate binding"/>
    <property type="evidence" value="ECO:0007669"/>
    <property type="project" value="UniProtKB-UniRule"/>
</dbReference>
<dbReference type="SUPFAM" id="SSF49899">
    <property type="entry name" value="Concanavalin A-like lectins/glucanases"/>
    <property type="match status" value="2"/>
</dbReference>
<protein>
    <recommendedName>
        <fullName evidence="2">Galectin</fullName>
    </recommendedName>
</protein>
<reference evidence="6" key="1">
    <citation type="submission" date="2023-06" db="EMBL/GenBank/DDBJ databases">
        <authorList>
            <person name="Delattre M."/>
        </authorList>
    </citation>
    <scope>NUCLEOTIDE SEQUENCE</scope>
    <source>
        <strain evidence="6">AF72</strain>
    </source>
</reference>
<proteinExistence type="predicted"/>
<feature type="region of interest" description="Disordered" evidence="3">
    <location>
        <begin position="442"/>
        <end position="466"/>
    </location>
</feature>
<dbReference type="AlphaFoldDB" id="A0AA36CPB4"/>
<name>A0AA36CPB4_9BILA</name>
<feature type="compositionally biased region" description="Gly residues" evidence="3">
    <location>
        <begin position="254"/>
        <end position="269"/>
    </location>
</feature>
<feature type="chain" id="PRO_5041240983" description="Galectin" evidence="4">
    <location>
        <begin position="18"/>
        <end position="466"/>
    </location>
</feature>
<feature type="domain" description="Galectin" evidence="5">
    <location>
        <begin position="285"/>
        <end position="427"/>
    </location>
</feature>
<dbReference type="PROSITE" id="PS51304">
    <property type="entry name" value="GALECTIN"/>
    <property type="match status" value="2"/>
</dbReference>
<feature type="compositionally biased region" description="Pro residues" evidence="3">
    <location>
        <begin position="446"/>
        <end position="458"/>
    </location>
</feature>
<evidence type="ECO:0000256" key="4">
    <source>
        <dbReference type="SAM" id="SignalP"/>
    </source>
</evidence>
<dbReference type="InterPro" id="IPR001079">
    <property type="entry name" value="Galectin_CRD"/>
</dbReference>
<feature type="signal peptide" evidence="4">
    <location>
        <begin position="1"/>
        <end position="17"/>
    </location>
</feature>